<organism evidence="1 2">
    <name type="scientific">Nocardia tenerifensis</name>
    <dbReference type="NCBI Taxonomy" id="228006"/>
    <lineage>
        <taxon>Bacteria</taxon>
        <taxon>Bacillati</taxon>
        <taxon>Actinomycetota</taxon>
        <taxon>Actinomycetes</taxon>
        <taxon>Mycobacteriales</taxon>
        <taxon>Nocardiaceae</taxon>
        <taxon>Nocardia</taxon>
    </lineage>
</organism>
<keyword evidence="2" id="KW-1185">Reference proteome</keyword>
<evidence type="ECO:0000313" key="2">
    <source>
        <dbReference type="Proteomes" id="UP000247569"/>
    </source>
</evidence>
<dbReference type="InterPro" id="IPR002347">
    <property type="entry name" value="SDR_fam"/>
</dbReference>
<gene>
    <name evidence="1" type="ORF">DFR70_11768</name>
</gene>
<dbReference type="OrthoDB" id="9799818at2"/>
<dbReference type="InterPro" id="IPR036291">
    <property type="entry name" value="NAD(P)-bd_dom_sf"/>
</dbReference>
<dbReference type="EMBL" id="QJKF01000017">
    <property type="protein sequence ID" value="PXX57640.1"/>
    <property type="molecule type" value="Genomic_DNA"/>
</dbReference>
<dbReference type="AlphaFoldDB" id="A0A318K4A7"/>
<sequence>MSEHSGLLATKRGEANAFVVIGAGPGLGAAAARRFGREGHPVGLITRNTERLAAMATDLNSEGITTATAAADVTDAQALTAALDALRTRLGPIQAALFSPRPSLSWIKPVLDTGPSDIANALALNVVAAAAAVRAVLPDMLDQRNSTLLFTTGGAAVEPHRDRAVSAIAYAAESAYVRMLHDALVDQGVYAAQVTVVGPIGPGARHEPDEVAQHLWRLHIERDQPLLVLR</sequence>
<dbReference type="Pfam" id="PF00106">
    <property type="entry name" value="adh_short"/>
    <property type="match status" value="1"/>
</dbReference>
<accession>A0A318K4A7</accession>
<name>A0A318K4A7_9NOCA</name>
<dbReference type="RefSeq" id="WP_051187552.1">
    <property type="nucleotide sequence ID" value="NZ_QJKF01000017.1"/>
</dbReference>
<dbReference type="PANTHER" id="PTHR43431:SF7">
    <property type="entry name" value="OXIDOREDUCTASE, SHORT CHAIN DEHYDROGENASE_REDUCTASE FAMILY (AFU_ORTHOLOGUE AFUA_5G14000)"/>
    <property type="match status" value="1"/>
</dbReference>
<protein>
    <submittedName>
        <fullName evidence="1">NADP-dependent 3-hydroxy acid dehydrogenase YdfG</fullName>
    </submittedName>
</protein>
<dbReference type="SUPFAM" id="SSF51735">
    <property type="entry name" value="NAD(P)-binding Rossmann-fold domains"/>
    <property type="match status" value="1"/>
</dbReference>
<dbReference type="Gene3D" id="3.40.50.720">
    <property type="entry name" value="NAD(P)-binding Rossmann-like Domain"/>
    <property type="match status" value="1"/>
</dbReference>
<dbReference type="Proteomes" id="UP000247569">
    <property type="component" value="Unassembled WGS sequence"/>
</dbReference>
<evidence type="ECO:0000313" key="1">
    <source>
        <dbReference type="EMBL" id="PXX57640.1"/>
    </source>
</evidence>
<dbReference type="PANTHER" id="PTHR43431">
    <property type="entry name" value="OXIDOREDUCTASE, SHORT CHAIN DEHYDROGENASE/REDUCTASE FAMILY (AFU_ORTHOLOGUE AFUA_5G14000)"/>
    <property type="match status" value="1"/>
</dbReference>
<reference evidence="1 2" key="1">
    <citation type="submission" date="2018-05" db="EMBL/GenBank/DDBJ databases">
        <title>Genomic Encyclopedia of Type Strains, Phase IV (KMG-IV): sequencing the most valuable type-strain genomes for metagenomic binning, comparative biology and taxonomic classification.</title>
        <authorList>
            <person name="Goeker M."/>
        </authorList>
    </citation>
    <scope>NUCLEOTIDE SEQUENCE [LARGE SCALE GENOMIC DNA]</scope>
    <source>
        <strain evidence="1 2">DSM 44704</strain>
    </source>
</reference>
<comment type="caution">
    <text evidence="1">The sequence shown here is derived from an EMBL/GenBank/DDBJ whole genome shotgun (WGS) entry which is preliminary data.</text>
</comment>
<proteinExistence type="predicted"/>